<dbReference type="InterPro" id="IPR009051">
    <property type="entry name" value="Helical_ferredxn"/>
</dbReference>
<gene>
    <name evidence="2" type="ORF">S01H1_67197</name>
</gene>
<dbReference type="Gene3D" id="1.10.1060.10">
    <property type="entry name" value="Alpha-helical ferredoxin"/>
    <property type="match status" value="1"/>
</dbReference>
<protein>
    <recommendedName>
        <fullName evidence="1">4Fe-4S ferredoxin-type domain-containing protein</fullName>
    </recommendedName>
</protein>
<feature type="domain" description="4Fe-4S ferredoxin-type" evidence="1">
    <location>
        <begin position="129"/>
        <end position="158"/>
    </location>
</feature>
<dbReference type="InterPro" id="IPR017896">
    <property type="entry name" value="4Fe4S_Fe-S-bd"/>
</dbReference>
<dbReference type="InterPro" id="IPR017900">
    <property type="entry name" value="4Fe4S_Fe_S_CS"/>
</dbReference>
<accession>X0XMV6</accession>
<dbReference type="PROSITE" id="PS00198">
    <property type="entry name" value="4FE4S_FER_1"/>
    <property type="match status" value="1"/>
</dbReference>
<dbReference type="Pfam" id="PF13183">
    <property type="entry name" value="Fer4_8"/>
    <property type="match status" value="1"/>
</dbReference>
<dbReference type="AlphaFoldDB" id="X0XMV6"/>
<dbReference type="GO" id="GO:0051536">
    <property type="term" value="F:iron-sulfur cluster binding"/>
    <property type="evidence" value="ECO:0007669"/>
    <property type="project" value="InterPro"/>
</dbReference>
<proteinExistence type="predicted"/>
<evidence type="ECO:0000313" key="2">
    <source>
        <dbReference type="EMBL" id="GAG36677.1"/>
    </source>
</evidence>
<dbReference type="EMBL" id="BARS01044485">
    <property type="protein sequence ID" value="GAG36677.1"/>
    <property type="molecule type" value="Genomic_DNA"/>
</dbReference>
<feature type="non-terminal residue" evidence="2">
    <location>
        <position position="1"/>
    </location>
</feature>
<sequence length="196" mass="21565">IGNADLDKRCTIFINSEVGRELLEGMEGDRADGEIETEKLAELKAKRETVKAKLADELKLGRFGLDGLVTLFGKCISCRNCRQVCPICYCKLCDFDSAGYEREFNSYSAELGNRAGIRVPPDTILFQLGRLTHMAVSCVGCGMCSDVCPVDIPVSSLFATAGEAVQGVFDYIPGKDEAEELPMIRFEMEELEELTV</sequence>
<dbReference type="PROSITE" id="PS51379">
    <property type="entry name" value="4FE4S_FER_2"/>
    <property type="match status" value="1"/>
</dbReference>
<dbReference type="SUPFAM" id="SSF54862">
    <property type="entry name" value="4Fe-4S ferredoxins"/>
    <property type="match status" value="1"/>
</dbReference>
<name>X0XMV6_9ZZZZ</name>
<evidence type="ECO:0000259" key="1">
    <source>
        <dbReference type="PROSITE" id="PS51379"/>
    </source>
</evidence>
<reference evidence="2" key="1">
    <citation type="journal article" date="2014" name="Front. Microbiol.">
        <title>High frequency of phylogenetically diverse reductive dehalogenase-homologous genes in deep subseafloor sedimentary metagenomes.</title>
        <authorList>
            <person name="Kawai M."/>
            <person name="Futagami T."/>
            <person name="Toyoda A."/>
            <person name="Takaki Y."/>
            <person name="Nishi S."/>
            <person name="Hori S."/>
            <person name="Arai W."/>
            <person name="Tsubouchi T."/>
            <person name="Morono Y."/>
            <person name="Uchiyama I."/>
            <person name="Ito T."/>
            <person name="Fujiyama A."/>
            <person name="Inagaki F."/>
            <person name="Takami H."/>
        </authorList>
    </citation>
    <scope>NUCLEOTIDE SEQUENCE</scope>
    <source>
        <strain evidence="2">Expedition CK06-06</strain>
    </source>
</reference>
<comment type="caution">
    <text evidence="2">The sequence shown here is derived from an EMBL/GenBank/DDBJ whole genome shotgun (WGS) entry which is preliminary data.</text>
</comment>
<organism evidence="2">
    <name type="scientific">marine sediment metagenome</name>
    <dbReference type="NCBI Taxonomy" id="412755"/>
    <lineage>
        <taxon>unclassified sequences</taxon>
        <taxon>metagenomes</taxon>
        <taxon>ecological metagenomes</taxon>
    </lineage>
</organism>